<proteinExistence type="predicted"/>
<reference evidence="1 2" key="1">
    <citation type="journal article" date="2023" name="Int. J. Mol. Sci.">
        <title>Pathogenicity and Genomic Characterization of a Novel Genospecies, Bacillus shihchuchen, of the Bacillus cereus Group Isolated from Chinese Softshell Turtle (Pelodiscus sinensis).</title>
        <authorList>
            <person name="Cheng L.W."/>
            <person name="Byadgi O.V."/>
            <person name="Tsai C.E."/>
            <person name="Wang P.C."/>
            <person name="Chen S.C."/>
        </authorList>
    </citation>
    <scope>NUCLEOTIDE SEQUENCE [LARGE SCALE GENOMIC DNA]</scope>
    <source>
        <strain evidence="1 2">QF108-045</strain>
    </source>
</reference>
<keyword evidence="2" id="KW-1185">Reference proteome</keyword>
<organism evidence="1 2">
    <name type="scientific">Bacillus shihchuchen</name>
    <dbReference type="NCBI Taxonomy" id="3036942"/>
    <lineage>
        <taxon>Bacteria</taxon>
        <taxon>Bacillati</taxon>
        <taxon>Bacillota</taxon>
        <taxon>Bacilli</taxon>
        <taxon>Bacillales</taxon>
        <taxon>Bacillaceae</taxon>
        <taxon>Bacillus</taxon>
        <taxon>Bacillus cereus group</taxon>
    </lineage>
</organism>
<sequence length="83" mass="9351">MEEKSNKENVNNEATTLKVPNFQAGLSIVNSFLKAQGHPGTAVYVEEFETEDQYGYKVTDWSKNETVFYGVNKKTGALQKLDM</sequence>
<evidence type="ECO:0000313" key="1">
    <source>
        <dbReference type="EMBL" id="MDL2418839.1"/>
    </source>
</evidence>
<gene>
    <name evidence="1" type="ORF">P6F46_21950</name>
</gene>
<accession>A0ABT7KXJ7</accession>
<evidence type="ECO:0008006" key="3">
    <source>
        <dbReference type="Google" id="ProtNLM"/>
    </source>
</evidence>
<evidence type="ECO:0000313" key="2">
    <source>
        <dbReference type="Proteomes" id="UP001229716"/>
    </source>
</evidence>
<protein>
    <recommendedName>
        <fullName evidence="3">PepSY domain-containing protein</fullName>
    </recommendedName>
</protein>
<dbReference type="Proteomes" id="UP001229716">
    <property type="component" value="Unassembled WGS sequence"/>
</dbReference>
<comment type="caution">
    <text evidence="1">The sequence shown here is derived from an EMBL/GenBank/DDBJ whole genome shotgun (WGS) entry which is preliminary data.</text>
</comment>
<dbReference type="EMBL" id="JASWHZ010000001">
    <property type="protein sequence ID" value="MDL2418839.1"/>
    <property type="molecule type" value="Genomic_DNA"/>
</dbReference>
<name>A0ABT7KXJ7_9BACI</name>